<name>A0A542DK97_AMYCI</name>
<dbReference type="Proteomes" id="UP000320876">
    <property type="component" value="Unassembled WGS sequence"/>
</dbReference>
<dbReference type="RefSeq" id="WP_141999186.1">
    <property type="nucleotide sequence ID" value="NZ_VFML01000001.1"/>
</dbReference>
<gene>
    <name evidence="1" type="ORF">FB471_3214</name>
</gene>
<sequence length="69" mass="7520">MLGRDRELLIRVARVNRVLGAATVELLDNRRGGELPAEGLRSMGGHLAELGRALVERADEIDGRATRAE</sequence>
<accession>A0A542DK97</accession>
<proteinExistence type="predicted"/>
<keyword evidence="2" id="KW-1185">Reference proteome</keyword>
<dbReference type="EMBL" id="VFML01000001">
    <property type="protein sequence ID" value="TQJ03454.1"/>
    <property type="molecule type" value="Genomic_DNA"/>
</dbReference>
<dbReference type="AlphaFoldDB" id="A0A542DK97"/>
<organism evidence="1 2">
    <name type="scientific">Amycolatopsis cihanbeyliensis</name>
    <dbReference type="NCBI Taxonomy" id="1128664"/>
    <lineage>
        <taxon>Bacteria</taxon>
        <taxon>Bacillati</taxon>
        <taxon>Actinomycetota</taxon>
        <taxon>Actinomycetes</taxon>
        <taxon>Pseudonocardiales</taxon>
        <taxon>Pseudonocardiaceae</taxon>
        <taxon>Amycolatopsis</taxon>
    </lineage>
</organism>
<evidence type="ECO:0000313" key="2">
    <source>
        <dbReference type="Proteomes" id="UP000320876"/>
    </source>
</evidence>
<evidence type="ECO:0000313" key="1">
    <source>
        <dbReference type="EMBL" id="TQJ03454.1"/>
    </source>
</evidence>
<reference evidence="1 2" key="1">
    <citation type="submission" date="2019-06" db="EMBL/GenBank/DDBJ databases">
        <title>Sequencing the genomes of 1000 actinobacteria strains.</title>
        <authorList>
            <person name="Klenk H.-P."/>
        </authorList>
    </citation>
    <scope>NUCLEOTIDE SEQUENCE [LARGE SCALE GENOMIC DNA]</scope>
    <source>
        <strain evidence="1 2">DSM 45679</strain>
    </source>
</reference>
<comment type="caution">
    <text evidence="1">The sequence shown here is derived from an EMBL/GenBank/DDBJ whole genome shotgun (WGS) entry which is preliminary data.</text>
</comment>
<dbReference type="OrthoDB" id="3631464at2"/>
<protein>
    <submittedName>
        <fullName evidence="1">Uncharacterized protein</fullName>
    </submittedName>
</protein>